<dbReference type="InterPro" id="IPR036554">
    <property type="entry name" value="GHMP_kinase_C_sf"/>
</dbReference>
<dbReference type="InterPro" id="IPR014721">
    <property type="entry name" value="Ribsml_uS5_D2-typ_fold_subgr"/>
</dbReference>
<organism evidence="4 5">
    <name type="scientific">Tautonia plasticadhaerens</name>
    <dbReference type="NCBI Taxonomy" id="2527974"/>
    <lineage>
        <taxon>Bacteria</taxon>
        <taxon>Pseudomonadati</taxon>
        <taxon>Planctomycetota</taxon>
        <taxon>Planctomycetia</taxon>
        <taxon>Isosphaerales</taxon>
        <taxon>Isosphaeraceae</taxon>
        <taxon>Tautonia</taxon>
    </lineage>
</organism>
<dbReference type="InterPro" id="IPR002618">
    <property type="entry name" value="UDPGP_fam"/>
</dbReference>
<accession>A0A518H8Q7</accession>
<proteinExistence type="predicted"/>
<dbReference type="Gene3D" id="3.30.70.890">
    <property type="entry name" value="GHMP kinase, C-terminal domain"/>
    <property type="match status" value="1"/>
</dbReference>
<protein>
    <submittedName>
        <fullName evidence="4">UTP--glucose-1-phosphate uridylyltransferase</fullName>
    </submittedName>
</protein>
<keyword evidence="2 4" id="KW-0548">Nucleotidyltransferase</keyword>
<dbReference type="GO" id="GO:0070569">
    <property type="term" value="F:uridylyltransferase activity"/>
    <property type="evidence" value="ECO:0007669"/>
    <property type="project" value="InterPro"/>
</dbReference>
<evidence type="ECO:0000256" key="3">
    <source>
        <dbReference type="ARBA" id="ARBA00022777"/>
    </source>
</evidence>
<dbReference type="RefSeq" id="WP_145274715.1">
    <property type="nucleotide sequence ID" value="NZ_CP036426.1"/>
</dbReference>
<evidence type="ECO:0000313" key="5">
    <source>
        <dbReference type="Proteomes" id="UP000317835"/>
    </source>
</evidence>
<dbReference type="KEGG" id="tpla:ElP_51660"/>
<keyword evidence="3" id="KW-0418">Kinase</keyword>
<dbReference type="OrthoDB" id="9804758at2"/>
<dbReference type="Proteomes" id="UP000317835">
    <property type="component" value="Chromosome"/>
</dbReference>
<dbReference type="GO" id="GO:0042352">
    <property type="term" value="P:GDP-L-fucose salvage"/>
    <property type="evidence" value="ECO:0007669"/>
    <property type="project" value="TreeGrafter"/>
</dbReference>
<evidence type="ECO:0000256" key="2">
    <source>
        <dbReference type="ARBA" id="ARBA00022695"/>
    </source>
</evidence>
<dbReference type="InterPro" id="IPR052203">
    <property type="entry name" value="GHMP_Kinase-Related"/>
</dbReference>
<dbReference type="PANTHER" id="PTHR32463:SF0">
    <property type="entry name" value="L-FUCOSE KINASE"/>
    <property type="match status" value="1"/>
</dbReference>
<dbReference type="SUPFAM" id="SSF53448">
    <property type="entry name" value="Nucleotide-diphospho-sugar transferases"/>
    <property type="match status" value="1"/>
</dbReference>
<dbReference type="PANTHER" id="PTHR32463">
    <property type="entry name" value="L-FUCOSE KINASE"/>
    <property type="match status" value="1"/>
</dbReference>
<gene>
    <name evidence="4" type="ORF">ElP_51660</name>
</gene>
<keyword evidence="5" id="KW-1185">Reference proteome</keyword>
<dbReference type="Gene3D" id="3.30.230.10">
    <property type="match status" value="1"/>
</dbReference>
<dbReference type="EMBL" id="CP036426">
    <property type="protein sequence ID" value="QDV37232.1"/>
    <property type="molecule type" value="Genomic_DNA"/>
</dbReference>
<dbReference type="AlphaFoldDB" id="A0A518H8Q7"/>
<name>A0A518H8Q7_9BACT</name>
<dbReference type="Gene3D" id="3.90.550.10">
    <property type="entry name" value="Spore Coat Polysaccharide Biosynthesis Protein SpsA, Chain A"/>
    <property type="match status" value="1"/>
</dbReference>
<evidence type="ECO:0000256" key="1">
    <source>
        <dbReference type="ARBA" id="ARBA00022679"/>
    </source>
</evidence>
<sequence length="1115" mass="123362">MADPNPLLETITSTDPACRDRSLWSLVEGRSTAEILEHCEVLEAFRKRSTNLYERVRASLFLHALHRYALQDAPDLPVTGPIPVDGVEDLMQRRFEQAIGSFRASAATEGPNGTIASALARAYEEIALQTLADQVRRSVRNCRGNRWMFRVGSADEHPLRLDSRLVDRGGDEGLFPVLVERTPVRLDLSHSGWSDIFFLGMDYPEGARVLNISVDLGVFGRDDRPRPPIETYCRVIAEPVLRLSSLDLGDAKDVDSLEELFNFGNDYLGLVKAGVIASGLVPPSLEGSSTTLRQVLDRVVRPGHGLEVVSKVNDIPKGSRLAVSTNLLASLISLLMRATGQARNLVGRLDPEEAPVVVARAILGEWLGGSGGGWQDSGGIFPGVKLIEGVPAGMGDPEQGVSRGRLLPRHTPLDGEGASTPFHDELARSLVLVHGGMAQNVGPILNMVTEKYLLRGREEWEARQEALRVFEQIVEAVRSADVRALGRLTTQNWDGPLKRIIPWVTNRFTESIIAEAKQALGEDFWGFLMLGGMSGGGMAFFVAPHRREAFRSEALEILRAVKARLDDALPFAMEPVVYDFAINPHGTAAELFEGDSAMMPPRYYSLQIPRMVVQGHADVHPQRRVDIDHFASRGGDTGELLRLFRATINTLFPVSRSAGDPTSAGWDSEARQIRLENGFDPVQHEQLREDLQRGRIGLARNRLPVDTDIQDVRDDELIDARFAPRVRAPYDFGVDLGEVAVVSLAGGVGSRWTTGAGVVKAVNPFVMLDGRHRSFLEIHLAKTRRAMKDFGVTIPHVVTTSYLTHEAVERHLQRTSNYGHDGPVLLSRGQSIAQRLIPMARDLTFLWEEQSHETLDENKQKVREAARRAVLGWARSKGEGSDYVDNVPLQRFNPPGHFYEVPNLLRNGTLATLLDRNPRLSWLLVHNIDTLGADLDPGVFAKVRASGSTIAFEVIPRRIDDRGGGLARVNGRLRLLEGLAQPREDVEFRLRYYNSLTTWVHIDGLLRAFGLSRSDLKGDPERVASAIRAMAARVPTYVTIKDVKRRWGHAQEDVLPVAQFEKLWGDLTALPDLSCSFLAVDRLRGQQLKDPSQLDGWANDGSMEHVRSLCAFDGG</sequence>
<dbReference type="Pfam" id="PF01704">
    <property type="entry name" value="UDPGP"/>
    <property type="match status" value="1"/>
</dbReference>
<dbReference type="GO" id="GO:0050201">
    <property type="term" value="F:fucokinase activity"/>
    <property type="evidence" value="ECO:0007669"/>
    <property type="project" value="TreeGrafter"/>
</dbReference>
<reference evidence="4 5" key="1">
    <citation type="submission" date="2019-02" db="EMBL/GenBank/DDBJ databases">
        <title>Deep-cultivation of Planctomycetes and their phenomic and genomic characterization uncovers novel biology.</title>
        <authorList>
            <person name="Wiegand S."/>
            <person name="Jogler M."/>
            <person name="Boedeker C."/>
            <person name="Pinto D."/>
            <person name="Vollmers J."/>
            <person name="Rivas-Marin E."/>
            <person name="Kohn T."/>
            <person name="Peeters S.H."/>
            <person name="Heuer A."/>
            <person name="Rast P."/>
            <person name="Oberbeckmann S."/>
            <person name="Bunk B."/>
            <person name="Jeske O."/>
            <person name="Meyerdierks A."/>
            <person name="Storesund J.E."/>
            <person name="Kallscheuer N."/>
            <person name="Luecker S."/>
            <person name="Lage O.M."/>
            <person name="Pohl T."/>
            <person name="Merkel B.J."/>
            <person name="Hornburger P."/>
            <person name="Mueller R.-W."/>
            <person name="Bruemmer F."/>
            <person name="Labrenz M."/>
            <person name="Spormann A.M."/>
            <person name="Op den Camp H."/>
            <person name="Overmann J."/>
            <person name="Amann R."/>
            <person name="Jetten M.S.M."/>
            <person name="Mascher T."/>
            <person name="Medema M.H."/>
            <person name="Devos D.P."/>
            <person name="Kaster A.-K."/>
            <person name="Ovreas L."/>
            <person name="Rohde M."/>
            <person name="Galperin M.Y."/>
            <person name="Jogler C."/>
        </authorList>
    </citation>
    <scope>NUCLEOTIDE SEQUENCE [LARGE SCALE GENOMIC DNA]</scope>
    <source>
        <strain evidence="4 5">ElP</strain>
    </source>
</reference>
<evidence type="ECO:0000313" key="4">
    <source>
        <dbReference type="EMBL" id="QDV37232.1"/>
    </source>
</evidence>
<keyword evidence="1 4" id="KW-0808">Transferase</keyword>
<dbReference type="InterPro" id="IPR029044">
    <property type="entry name" value="Nucleotide-diphossugar_trans"/>
</dbReference>